<dbReference type="AlphaFoldDB" id="A0A8A3PN89"/>
<reference evidence="1" key="1">
    <citation type="submission" date="2020-10" db="EMBL/GenBank/DDBJ databases">
        <title>Genome Sequence of Monilinia vaccinii-corymbosi Sheds Light on Mummy Berry Disease Infection of Blueberry and Mating Type.</title>
        <authorList>
            <person name="Yow A.G."/>
            <person name="Zhang Y."/>
            <person name="Bansal K."/>
            <person name="Eacker S.M."/>
            <person name="Sullivan S."/>
            <person name="Liachko I."/>
            <person name="Cubeta M.A."/>
            <person name="Rollins J.A."/>
            <person name="Ashrafi H."/>
        </authorList>
    </citation>
    <scope>NUCLEOTIDE SEQUENCE</scope>
    <source>
        <strain evidence="1">RL-1</strain>
    </source>
</reference>
<dbReference type="Proteomes" id="UP000672032">
    <property type="component" value="Chromosome 7"/>
</dbReference>
<keyword evidence="2" id="KW-1185">Reference proteome</keyword>
<sequence length="82" mass="8788">MTISLSPPQNPQPLNPNPLILLTPPLFEDPSHMAVKVGEHQDEVADDDWAGEVDIFWNVRGADAENFADDGGACSASDEVDG</sequence>
<dbReference type="EMBL" id="CP063411">
    <property type="protein sequence ID" value="QSZ36389.1"/>
    <property type="molecule type" value="Genomic_DNA"/>
</dbReference>
<evidence type="ECO:0000313" key="2">
    <source>
        <dbReference type="Proteomes" id="UP000672032"/>
    </source>
</evidence>
<proteinExistence type="predicted"/>
<accession>A0A8A3PN89</accession>
<organism evidence="1 2">
    <name type="scientific">Monilinia vaccinii-corymbosi</name>
    <dbReference type="NCBI Taxonomy" id="61207"/>
    <lineage>
        <taxon>Eukaryota</taxon>
        <taxon>Fungi</taxon>
        <taxon>Dikarya</taxon>
        <taxon>Ascomycota</taxon>
        <taxon>Pezizomycotina</taxon>
        <taxon>Leotiomycetes</taxon>
        <taxon>Helotiales</taxon>
        <taxon>Sclerotiniaceae</taxon>
        <taxon>Monilinia</taxon>
    </lineage>
</organism>
<gene>
    <name evidence="1" type="ORF">DSL72_006265</name>
</gene>
<name>A0A8A3PN89_9HELO</name>
<protein>
    <submittedName>
        <fullName evidence="1">Uncharacterized protein</fullName>
    </submittedName>
</protein>
<evidence type="ECO:0000313" key="1">
    <source>
        <dbReference type="EMBL" id="QSZ36389.1"/>
    </source>
</evidence>